<accession>A0ABV4HFK9</accession>
<gene>
    <name evidence="2" type="ORF">ABTW24_17015</name>
</gene>
<comment type="caution">
    <text evidence="2">The sequence shown here is derived from an EMBL/GenBank/DDBJ whole genome shotgun (WGS) entry which is preliminary data.</text>
</comment>
<proteinExistence type="predicted"/>
<organism evidence="2 3">
    <name type="scientific">Sphingobacterium thalpophilum</name>
    <dbReference type="NCBI Taxonomy" id="259"/>
    <lineage>
        <taxon>Bacteria</taxon>
        <taxon>Pseudomonadati</taxon>
        <taxon>Bacteroidota</taxon>
        <taxon>Sphingobacteriia</taxon>
        <taxon>Sphingobacteriales</taxon>
        <taxon>Sphingobacteriaceae</taxon>
        <taxon>Sphingobacterium</taxon>
    </lineage>
</organism>
<sequence>MNKKINNKKAAFSSRISAAAMQDHFAERSETRHFVTTKTTSVSPHKKQTKQTAAHHKRFFACPDIDADPTAGAGSDQCESTT</sequence>
<dbReference type="RefSeq" id="WP_324755918.1">
    <property type="nucleotide sequence ID" value="NZ_CP141191.1"/>
</dbReference>
<evidence type="ECO:0000313" key="3">
    <source>
        <dbReference type="Proteomes" id="UP001566204"/>
    </source>
</evidence>
<evidence type="ECO:0000256" key="1">
    <source>
        <dbReference type="SAM" id="MobiDB-lite"/>
    </source>
</evidence>
<name>A0ABV4HFK9_9SPHI</name>
<evidence type="ECO:0000313" key="2">
    <source>
        <dbReference type="EMBL" id="MEZ0453300.1"/>
    </source>
</evidence>
<feature type="compositionally biased region" description="Basic residues" evidence="1">
    <location>
        <begin position="44"/>
        <end position="54"/>
    </location>
</feature>
<feature type="region of interest" description="Disordered" evidence="1">
    <location>
        <begin position="35"/>
        <end position="54"/>
    </location>
</feature>
<protein>
    <submittedName>
        <fullName evidence="2">Uncharacterized protein</fullName>
    </submittedName>
</protein>
<keyword evidence="3" id="KW-1185">Reference proteome</keyword>
<dbReference type="Proteomes" id="UP001566204">
    <property type="component" value="Unassembled WGS sequence"/>
</dbReference>
<reference evidence="2 3" key="1">
    <citation type="submission" date="2024-06" db="EMBL/GenBank/DDBJ databases">
        <title>Soil Sphingobacterium thalpophilum.</title>
        <authorList>
            <person name="Yang J."/>
            <person name="Li J."/>
        </authorList>
    </citation>
    <scope>NUCLEOTIDE SEQUENCE [LARGE SCALE GENOMIC DNA]</scope>
    <source>
        <strain evidence="2 3">22g91tb</strain>
    </source>
</reference>
<dbReference type="EMBL" id="JBEOQB010000005">
    <property type="protein sequence ID" value="MEZ0453300.1"/>
    <property type="molecule type" value="Genomic_DNA"/>
</dbReference>